<dbReference type="Pfam" id="PF00535">
    <property type="entry name" value="Glycos_transf_2"/>
    <property type="match status" value="1"/>
</dbReference>
<dbReference type="InterPro" id="IPR001173">
    <property type="entry name" value="Glyco_trans_2-like"/>
</dbReference>
<dbReference type="CDD" id="cd00761">
    <property type="entry name" value="Glyco_tranf_GTA_type"/>
    <property type="match status" value="1"/>
</dbReference>
<comment type="caution">
    <text evidence="2">The sequence shown here is derived from an EMBL/GenBank/DDBJ whole genome shotgun (WGS) entry which is preliminary data.</text>
</comment>
<dbReference type="InterPro" id="IPR050834">
    <property type="entry name" value="Glycosyltransf_2"/>
</dbReference>
<dbReference type="PANTHER" id="PTHR43685">
    <property type="entry name" value="GLYCOSYLTRANSFERASE"/>
    <property type="match status" value="1"/>
</dbReference>
<protein>
    <submittedName>
        <fullName evidence="2">Rhamnosyltransferase</fullName>
        <ecNumber evidence="2">2.4.1.-</ecNumber>
    </submittedName>
</protein>
<dbReference type="InterPro" id="IPR029044">
    <property type="entry name" value="Nucleotide-diphossugar_trans"/>
</dbReference>
<organism evidence="2 3">
    <name type="scientific">Rhodoferax ferrireducens</name>
    <dbReference type="NCBI Taxonomy" id="192843"/>
    <lineage>
        <taxon>Bacteria</taxon>
        <taxon>Pseudomonadati</taxon>
        <taxon>Pseudomonadota</taxon>
        <taxon>Betaproteobacteria</taxon>
        <taxon>Burkholderiales</taxon>
        <taxon>Comamonadaceae</taxon>
        <taxon>Rhodoferax</taxon>
    </lineage>
</organism>
<proteinExistence type="predicted"/>
<dbReference type="PANTHER" id="PTHR43685:SF13">
    <property type="entry name" value="O ANTIGEN BIOSYNTHESIS RHAMNOSYLTRANSFERASE RFBN"/>
    <property type="match status" value="1"/>
</dbReference>
<dbReference type="EMBL" id="JAVDXT010000001">
    <property type="protein sequence ID" value="MDR7376288.1"/>
    <property type="molecule type" value="Genomic_DNA"/>
</dbReference>
<name>A0ABU2C4N5_9BURK</name>
<dbReference type="Gene3D" id="3.90.550.10">
    <property type="entry name" value="Spore Coat Polysaccharide Biosynthesis Protein SpsA, Chain A"/>
    <property type="match status" value="1"/>
</dbReference>
<sequence length="331" mass="37965">MSVFMPFKASIVIPTKNAGLPLKAVLDAVVRQEIDGAFEVLVVDSGSSDGTVELVRQYPQIRLIEIESREFGHGKTRNFAISNTTGEFIAMITHDALPLHSRWLAELLKTAEADARIAGVFGRHVAYPEATIFTQQELVTHFQGFLARPVVELDDPVRYANEEGYRQYLYFFSDNNALLRRTVWQEIPYPEVDFAEDQAWARLIIEAGYRKAYAPDAVVAHSHDYGFVERFQRSFDESYALRRLFDYQHGTGLRHALRAFVGLTLRDVRFAYKTKLYKSHWRQVAAMPVSNFMRVMGYFLGSQGSRIPRPIQRWLSRDQRLLAISSLKHAE</sequence>
<evidence type="ECO:0000259" key="1">
    <source>
        <dbReference type="Pfam" id="PF00535"/>
    </source>
</evidence>
<gene>
    <name evidence="2" type="ORF">J2X19_000946</name>
</gene>
<dbReference type="EC" id="2.4.1.-" evidence="2"/>
<dbReference type="Proteomes" id="UP001180487">
    <property type="component" value="Unassembled WGS sequence"/>
</dbReference>
<feature type="domain" description="Glycosyltransferase 2-like" evidence="1">
    <location>
        <begin position="10"/>
        <end position="138"/>
    </location>
</feature>
<evidence type="ECO:0000313" key="3">
    <source>
        <dbReference type="Proteomes" id="UP001180487"/>
    </source>
</evidence>
<accession>A0ABU2C4N5</accession>
<keyword evidence="3" id="KW-1185">Reference proteome</keyword>
<dbReference type="SUPFAM" id="SSF53448">
    <property type="entry name" value="Nucleotide-diphospho-sugar transferases"/>
    <property type="match status" value="1"/>
</dbReference>
<reference evidence="2 3" key="1">
    <citation type="submission" date="2023-07" db="EMBL/GenBank/DDBJ databases">
        <title>Sorghum-associated microbial communities from plants grown in Nebraska, USA.</title>
        <authorList>
            <person name="Schachtman D."/>
        </authorList>
    </citation>
    <scope>NUCLEOTIDE SEQUENCE [LARGE SCALE GENOMIC DNA]</scope>
    <source>
        <strain evidence="2 3">BE313</strain>
    </source>
</reference>
<dbReference type="GO" id="GO:0016757">
    <property type="term" value="F:glycosyltransferase activity"/>
    <property type="evidence" value="ECO:0007669"/>
    <property type="project" value="UniProtKB-KW"/>
</dbReference>
<keyword evidence="2" id="KW-0328">Glycosyltransferase</keyword>
<keyword evidence="2" id="KW-0808">Transferase</keyword>
<dbReference type="RefSeq" id="WP_310371132.1">
    <property type="nucleotide sequence ID" value="NZ_JAVDXT010000001.1"/>
</dbReference>
<evidence type="ECO:0000313" key="2">
    <source>
        <dbReference type="EMBL" id="MDR7376288.1"/>
    </source>
</evidence>